<evidence type="ECO:0000256" key="1">
    <source>
        <dbReference type="SAM" id="Coils"/>
    </source>
</evidence>
<dbReference type="AlphaFoldDB" id="A0ABD0V731"/>
<evidence type="ECO:0000256" key="2">
    <source>
        <dbReference type="SAM" id="MobiDB-lite"/>
    </source>
</evidence>
<evidence type="ECO:0000313" key="3">
    <source>
        <dbReference type="EMBL" id="KAL0920790.1"/>
    </source>
</evidence>
<accession>A0ABD0V731</accession>
<reference evidence="3 4" key="1">
    <citation type="journal article" date="2024" name="Plant Biotechnol. J.">
        <title>Dendrobium thyrsiflorum genome and its molecular insights into genes involved in important horticultural traits.</title>
        <authorList>
            <person name="Chen B."/>
            <person name="Wang J.Y."/>
            <person name="Zheng P.J."/>
            <person name="Li K.L."/>
            <person name="Liang Y.M."/>
            <person name="Chen X.F."/>
            <person name="Zhang C."/>
            <person name="Zhao X."/>
            <person name="He X."/>
            <person name="Zhang G.Q."/>
            <person name="Liu Z.J."/>
            <person name="Xu Q."/>
        </authorList>
    </citation>
    <scope>NUCLEOTIDE SEQUENCE [LARGE SCALE GENOMIC DNA]</scope>
    <source>
        <strain evidence="3">GZMU011</strain>
    </source>
</reference>
<feature type="region of interest" description="Disordered" evidence="2">
    <location>
        <begin position="85"/>
        <end position="128"/>
    </location>
</feature>
<dbReference type="EMBL" id="JANQDX010000008">
    <property type="protein sequence ID" value="KAL0920790.1"/>
    <property type="molecule type" value="Genomic_DNA"/>
</dbReference>
<protein>
    <submittedName>
        <fullName evidence="3">Uncharacterized protein</fullName>
    </submittedName>
</protein>
<dbReference type="PANTHER" id="PTHR34968">
    <property type="entry name" value="AUGMIN SUBUNIT 5"/>
    <property type="match status" value="1"/>
</dbReference>
<feature type="region of interest" description="Disordered" evidence="2">
    <location>
        <begin position="26"/>
        <end position="65"/>
    </location>
</feature>
<evidence type="ECO:0000313" key="4">
    <source>
        <dbReference type="Proteomes" id="UP001552299"/>
    </source>
</evidence>
<dbReference type="InterPro" id="IPR029131">
    <property type="entry name" value="HAUS5"/>
</dbReference>
<gene>
    <name evidence="3" type="ORF">M5K25_009959</name>
</gene>
<proteinExistence type="predicted"/>
<feature type="coiled-coil region" evidence="1">
    <location>
        <begin position="134"/>
        <end position="165"/>
    </location>
</feature>
<comment type="caution">
    <text evidence="3">The sequence shown here is derived from an EMBL/GenBank/DDBJ whole genome shotgun (WGS) entry which is preliminary data.</text>
</comment>
<dbReference type="Proteomes" id="UP001552299">
    <property type="component" value="Unassembled WGS sequence"/>
</dbReference>
<sequence>MACKFVEKGSGYERTADIESLDRRRRRVVGAGDAGSGRRRNSEGGGYSRLASEGDGLPWSTSLRRSYPQDLPGKYGYRLELPPTESAVGENHRNCSPKYSGPRVGEAGGWGRARRREKEKGKVGFEEGSSVEGREIAIRERDQAEEEAERLRSVVRRQRRELKSRMLDVAREESERKRMLDERSSARHKQVMLEAYDQQCDEAAKIFAEYQKRLHQYVSQARDVKRLNTGSTADVVDEIHLHGEKEAVYSTVKGSKSSDDIILIETSQERNIRLACESLSKLMIEKIQSTFPAYEGTGINPSSQVDASKFIIELEGEVPDDVKAIILDSLRNPSLLLQSITTYAMRFTSLIHRETEKIDIRADSELLRFNW</sequence>
<dbReference type="Pfam" id="PF14817">
    <property type="entry name" value="HAUS5"/>
    <property type="match status" value="1"/>
</dbReference>
<organism evidence="3 4">
    <name type="scientific">Dendrobium thyrsiflorum</name>
    <name type="common">Pinecone-like raceme dendrobium</name>
    <name type="synonym">Orchid</name>
    <dbReference type="NCBI Taxonomy" id="117978"/>
    <lineage>
        <taxon>Eukaryota</taxon>
        <taxon>Viridiplantae</taxon>
        <taxon>Streptophyta</taxon>
        <taxon>Embryophyta</taxon>
        <taxon>Tracheophyta</taxon>
        <taxon>Spermatophyta</taxon>
        <taxon>Magnoliopsida</taxon>
        <taxon>Liliopsida</taxon>
        <taxon>Asparagales</taxon>
        <taxon>Orchidaceae</taxon>
        <taxon>Epidendroideae</taxon>
        <taxon>Malaxideae</taxon>
        <taxon>Dendrobiinae</taxon>
        <taxon>Dendrobium</taxon>
    </lineage>
</organism>
<feature type="compositionally biased region" description="Basic and acidic residues" evidence="2">
    <location>
        <begin position="116"/>
        <end position="125"/>
    </location>
</feature>
<keyword evidence="1" id="KW-0175">Coiled coil</keyword>
<keyword evidence="4" id="KW-1185">Reference proteome</keyword>
<dbReference type="PANTHER" id="PTHR34968:SF1">
    <property type="entry name" value="AUGMIN SUBUNIT 5"/>
    <property type="match status" value="1"/>
</dbReference>
<dbReference type="InterPro" id="IPR044706">
    <property type="entry name" value="AUG5_plant"/>
</dbReference>
<name>A0ABD0V731_DENTH</name>